<accession>A0A1G4AM13</accession>
<gene>
    <name evidence="2" type="ORF">CORC01_14496</name>
</gene>
<reference evidence="2 3" key="1">
    <citation type="submission" date="2016-09" db="EMBL/GenBank/DDBJ databases">
        <authorList>
            <person name="Capua I."/>
            <person name="De Benedictis P."/>
            <person name="Joannis T."/>
            <person name="Lombin L.H."/>
            <person name="Cattoli G."/>
        </authorList>
    </citation>
    <scope>NUCLEOTIDE SEQUENCE [LARGE SCALE GENOMIC DNA]</scope>
    <source>
        <strain evidence="2 3">IMI 309357</strain>
    </source>
</reference>
<dbReference type="EMBL" id="MJBS01000316">
    <property type="protein sequence ID" value="OHE90209.1"/>
    <property type="molecule type" value="Genomic_DNA"/>
</dbReference>
<evidence type="ECO:0000256" key="1">
    <source>
        <dbReference type="SAM" id="Coils"/>
    </source>
</evidence>
<dbReference type="AlphaFoldDB" id="A0A1G4AM13"/>
<organism evidence="2 3">
    <name type="scientific">Colletotrichum orchidophilum</name>
    <dbReference type="NCBI Taxonomy" id="1209926"/>
    <lineage>
        <taxon>Eukaryota</taxon>
        <taxon>Fungi</taxon>
        <taxon>Dikarya</taxon>
        <taxon>Ascomycota</taxon>
        <taxon>Pezizomycotina</taxon>
        <taxon>Sordariomycetes</taxon>
        <taxon>Hypocreomycetidae</taxon>
        <taxon>Glomerellales</taxon>
        <taxon>Glomerellaceae</taxon>
        <taxon>Colletotrichum</taxon>
    </lineage>
</organism>
<dbReference type="RefSeq" id="XP_022467387.1">
    <property type="nucleotide sequence ID" value="XM_022626102.1"/>
</dbReference>
<proteinExistence type="predicted"/>
<comment type="caution">
    <text evidence="2">The sequence shown here is derived from an EMBL/GenBank/DDBJ whole genome shotgun (WGS) entry which is preliminary data.</text>
</comment>
<feature type="coiled-coil region" evidence="1">
    <location>
        <begin position="63"/>
        <end position="107"/>
    </location>
</feature>
<dbReference type="GeneID" id="34567612"/>
<evidence type="ECO:0008006" key="4">
    <source>
        <dbReference type="Google" id="ProtNLM"/>
    </source>
</evidence>
<evidence type="ECO:0000313" key="3">
    <source>
        <dbReference type="Proteomes" id="UP000176998"/>
    </source>
</evidence>
<evidence type="ECO:0000313" key="2">
    <source>
        <dbReference type="EMBL" id="OHE90209.1"/>
    </source>
</evidence>
<keyword evidence="3" id="KW-1185">Reference proteome</keyword>
<dbReference type="Proteomes" id="UP000176998">
    <property type="component" value="Unassembled WGS sequence"/>
</dbReference>
<sequence length="228" mass="26555">MNYTTTPTSIMISSPSCAFSCDNGRPRCLSRDDYIDLRNTQDAHLNAEFTFIRESIFRLETKTDRLETKTDRLETKIDHLEEKTDRLEEKTDRLEAEMRQLHAYTRNNALRNPTLPIRPVVVYNPEQGIIEPKPTHFPRNANEFYSLRDPPSDRHRSMLAYLAVFYDVQLRTAEDSEGESSEDEVLLDRPDLVVEKLEGILGLNEDKFIKFRQRAREIAARPPSKPIK</sequence>
<protein>
    <recommendedName>
        <fullName evidence="4">WAC domain-containing protein</fullName>
    </recommendedName>
</protein>
<keyword evidence="1" id="KW-0175">Coiled coil</keyword>
<dbReference type="OrthoDB" id="5416902at2759"/>
<feature type="non-terminal residue" evidence="2">
    <location>
        <position position="228"/>
    </location>
</feature>
<dbReference type="Gene3D" id="1.20.1270.70">
    <property type="entry name" value="Designed single chain three-helix bundle"/>
    <property type="match status" value="1"/>
</dbReference>
<name>A0A1G4AM13_9PEZI</name>